<protein>
    <submittedName>
        <fullName evidence="5">Pentachlorophenol monooxygenase</fullName>
    </submittedName>
</protein>
<dbReference type="PANTHER" id="PTHR43004:SF19">
    <property type="entry name" value="BINDING MONOOXYGENASE, PUTATIVE (JCVI)-RELATED"/>
    <property type="match status" value="1"/>
</dbReference>
<dbReference type="GO" id="GO:0016709">
    <property type="term" value="F:oxidoreductase activity, acting on paired donors, with incorporation or reduction of molecular oxygen, NAD(P)H as one donor, and incorporation of one atom of oxygen"/>
    <property type="evidence" value="ECO:0007669"/>
    <property type="project" value="UniProtKB-ARBA"/>
</dbReference>
<dbReference type="Gene3D" id="3.50.50.60">
    <property type="entry name" value="FAD/NAD(P)-binding domain"/>
    <property type="match status" value="1"/>
</dbReference>
<keyword evidence="6" id="KW-1185">Reference proteome</keyword>
<dbReference type="PANTHER" id="PTHR43004">
    <property type="entry name" value="TRK SYSTEM POTASSIUM UPTAKE PROTEIN"/>
    <property type="match status" value="1"/>
</dbReference>
<dbReference type="InterPro" id="IPR036188">
    <property type="entry name" value="FAD/NAD-bd_sf"/>
</dbReference>
<name>A0A7W4K6F9_9PROT</name>
<reference evidence="5 6" key="1">
    <citation type="submission" date="2020-04" db="EMBL/GenBank/DDBJ databases">
        <title>Description of novel Gluconacetobacter.</title>
        <authorList>
            <person name="Sombolestani A."/>
        </authorList>
    </citation>
    <scope>NUCLEOTIDE SEQUENCE [LARGE SCALE GENOMIC DNA]</scope>
    <source>
        <strain evidence="5 6">LMG 27802</strain>
    </source>
</reference>
<dbReference type="GO" id="GO:0071949">
    <property type="term" value="F:FAD binding"/>
    <property type="evidence" value="ECO:0007669"/>
    <property type="project" value="InterPro"/>
</dbReference>
<dbReference type="AlphaFoldDB" id="A0A7W4K6F9"/>
<accession>A0A7W4K6F9</accession>
<keyword evidence="3" id="KW-0274">FAD</keyword>
<dbReference type="Gene3D" id="3.30.70.2450">
    <property type="match status" value="1"/>
</dbReference>
<evidence type="ECO:0000256" key="2">
    <source>
        <dbReference type="ARBA" id="ARBA00022630"/>
    </source>
</evidence>
<dbReference type="Pfam" id="PF01494">
    <property type="entry name" value="FAD_binding_3"/>
    <property type="match status" value="1"/>
</dbReference>
<evidence type="ECO:0000256" key="1">
    <source>
        <dbReference type="ARBA" id="ARBA00001974"/>
    </source>
</evidence>
<dbReference type="InterPro" id="IPR002938">
    <property type="entry name" value="FAD-bd"/>
</dbReference>
<evidence type="ECO:0000313" key="5">
    <source>
        <dbReference type="EMBL" id="MBB2201090.1"/>
    </source>
</evidence>
<dbReference type="InterPro" id="IPR050641">
    <property type="entry name" value="RIFMO-like"/>
</dbReference>
<proteinExistence type="predicted"/>
<comment type="cofactor">
    <cofactor evidence="1">
        <name>FAD</name>
        <dbReference type="ChEBI" id="CHEBI:57692"/>
    </cofactor>
</comment>
<dbReference type="EMBL" id="JABEQM010000003">
    <property type="protein sequence ID" value="MBB2201090.1"/>
    <property type="molecule type" value="Genomic_DNA"/>
</dbReference>
<evidence type="ECO:0000256" key="3">
    <source>
        <dbReference type="ARBA" id="ARBA00022827"/>
    </source>
</evidence>
<evidence type="ECO:0000313" key="6">
    <source>
        <dbReference type="Proteomes" id="UP000578030"/>
    </source>
</evidence>
<evidence type="ECO:0000259" key="4">
    <source>
        <dbReference type="Pfam" id="PF01494"/>
    </source>
</evidence>
<dbReference type="PRINTS" id="PR00420">
    <property type="entry name" value="RNGMNOXGNASE"/>
</dbReference>
<keyword evidence="5" id="KW-0560">Oxidoreductase</keyword>
<sequence>MDIPDHIDVLIVGAGPVGLALAAALCRSGVSACLLDRQAEGANTSRAAVVHARSLEMLEDIGATPLLLREGLKIPLFRVREHDRVLMEIDLGVTKTTYPFALTCPQNRTEAILLSRLVECGGTALRPVDVTAIRPVADGIEVDASMDGGVRTVRAQWVVGCDGVHSLVRQQAGIGFVGGAYAEEFALADVHMSWPLDREEVSLFLSPDGLVVVVPLPGDRFRIVATVADAPDVPDVAYMQALLSARGPTGETMRVTDVVWGSRFHIQHRVATVMRKGRVLLCGDAAHVHSPAGGQGMNTGLQDAISLAASLARAVHDGDEGDLDTWAARRLRIAREVVTMTDRMTRVATARSMPMRLLRNLVIGVVGRLPGMPERIAGKLAELDRR</sequence>
<keyword evidence="2" id="KW-0285">Flavoprotein</keyword>
<comment type="caution">
    <text evidence="5">The sequence shown here is derived from an EMBL/GenBank/DDBJ whole genome shotgun (WGS) entry which is preliminary data.</text>
</comment>
<dbReference type="Proteomes" id="UP000578030">
    <property type="component" value="Unassembled WGS sequence"/>
</dbReference>
<organism evidence="5 6">
    <name type="scientific">Gluconacetobacter tumulisoli</name>
    <dbReference type="NCBI Taxonomy" id="1286189"/>
    <lineage>
        <taxon>Bacteria</taxon>
        <taxon>Pseudomonadati</taxon>
        <taxon>Pseudomonadota</taxon>
        <taxon>Alphaproteobacteria</taxon>
        <taxon>Acetobacterales</taxon>
        <taxon>Acetobacteraceae</taxon>
        <taxon>Gluconacetobacter</taxon>
    </lineage>
</organism>
<dbReference type="SUPFAM" id="SSF51905">
    <property type="entry name" value="FAD/NAD(P)-binding domain"/>
    <property type="match status" value="1"/>
</dbReference>
<dbReference type="RefSeq" id="WP_182955801.1">
    <property type="nucleotide sequence ID" value="NZ_JABEQM010000003.1"/>
</dbReference>
<keyword evidence="5" id="KW-0503">Monooxygenase</keyword>
<feature type="domain" description="FAD-binding" evidence="4">
    <location>
        <begin position="7"/>
        <end position="339"/>
    </location>
</feature>
<gene>
    <name evidence="5" type="ORF">HLH28_05760</name>
</gene>